<evidence type="ECO:0000256" key="6">
    <source>
        <dbReference type="ARBA" id="ARBA00022552"/>
    </source>
</evidence>
<dbReference type="EMBL" id="RJMB01000004">
    <property type="protein sequence ID" value="RNL86150.1"/>
    <property type="molecule type" value="Genomic_DNA"/>
</dbReference>
<dbReference type="PANTHER" id="PTHR30027">
    <property type="entry name" value="RIBOSOMAL RNA SMALL SUBUNIT METHYLTRANSFERASE E"/>
    <property type="match status" value="1"/>
</dbReference>
<dbReference type="PIRSF" id="PIRSF015601">
    <property type="entry name" value="MTase_slr0722"/>
    <property type="match status" value="1"/>
</dbReference>
<dbReference type="Pfam" id="PF20260">
    <property type="entry name" value="PUA_4"/>
    <property type="match status" value="1"/>
</dbReference>
<evidence type="ECO:0000313" key="16">
    <source>
        <dbReference type="Proteomes" id="UP000269198"/>
    </source>
</evidence>
<evidence type="ECO:0000256" key="10">
    <source>
        <dbReference type="ARBA" id="ARBA00025699"/>
    </source>
</evidence>
<dbReference type="Proteomes" id="UP000269198">
    <property type="component" value="Unassembled WGS sequence"/>
</dbReference>
<keyword evidence="9 12" id="KW-0949">S-adenosyl-L-methionine</keyword>
<dbReference type="OrthoDB" id="9808126at2"/>
<dbReference type="SUPFAM" id="SSF75217">
    <property type="entry name" value="alpha/beta knot"/>
    <property type="match status" value="1"/>
</dbReference>
<dbReference type="Gene3D" id="2.40.240.20">
    <property type="entry name" value="Hypothetical PUA domain-like, domain 1"/>
    <property type="match status" value="1"/>
</dbReference>
<evidence type="ECO:0000256" key="8">
    <source>
        <dbReference type="ARBA" id="ARBA00022679"/>
    </source>
</evidence>
<dbReference type="AlphaFoldDB" id="A0A3N0EE53"/>
<keyword evidence="5 12" id="KW-0963">Cytoplasm</keyword>
<comment type="function">
    <text evidence="10 12">Specifically methylates the N3 position of the uracil ring of uridine 1498 (m3U1498) in 16S rRNA. Acts on the fully assembled 30S ribosomal subunit.</text>
</comment>
<accession>A0A3N0EE53</accession>
<comment type="similarity">
    <text evidence="2 12">Belongs to the RNA methyltransferase RsmE family.</text>
</comment>
<gene>
    <name evidence="15" type="ORF">EFW17_06405</name>
</gene>
<comment type="catalytic activity">
    <reaction evidence="11 12">
        <text>uridine(1498) in 16S rRNA + S-adenosyl-L-methionine = N(3)-methyluridine(1498) in 16S rRNA + S-adenosyl-L-homocysteine + H(+)</text>
        <dbReference type="Rhea" id="RHEA:42920"/>
        <dbReference type="Rhea" id="RHEA-COMP:10283"/>
        <dbReference type="Rhea" id="RHEA-COMP:10284"/>
        <dbReference type="ChEBI" id="CHEBI:15378"/>
        <dbReference type="ChEBI" id="CHEBI:57856"/>
        <dbReference type="ChEBI" id="CHEBI:59789"/>
        <dbReference type="ChEBI" id="CHEBI:65315"/>
        <dbReference type="ChEBI" id="CHEBI:74502"/>
        <dbReference type="EC" id="2.1.1.193"/>
    </reaction>
</comment>
<keyword evidence="16" id="KW-1185">Reference proteome</keyword>
<dbReference type="GO" id="GO:0070042">
    <property type="term" value="F:rRNA (uridine-N3-)-methyltransferase activity"/>
    <property type="evidence" value="ECO:0007669"/>
    <property type="project" value="TreeGrafter"/>
</dbReference>
<dbReference type="FunFam" id="3.40.1280.10:FF:000023">
    <property type="entry name" value="Ribosomal RNA small subunit methyltransferase E"/>
    <property type="match status" value="1"/>
</dbReference>
<evidence type="ECO:0000256" key="12">
    <source>
        <dbReference type="PIRNR" id="PIRNR015601"/>
    </source>
</evidence>
<reference evidence="15 16" key="1">
    <citation type="submission" date="2018-11" db="EMBL/GenBank/DDBJ databases">
        <title>The genome draft of YIM 96095.</title>
        <authorList>
            <person name="Tang S.-K."/>
            <person name="Chunyu W.-X."/>
            <person name="Feng Y.-Z."/>
        </authorList>
    </citation>
    <scope>NUCLEOTIDE SEQUENCE [LARGE SCALE GENOMIC DNA]</scope>
    <source>
        <strain evidence="15 16">YIM 96095</strain>
    </source>
</reference>
<dbReference type="PANTHER" id="PTHR30027:SF3">
    <property type="entry name" value="16S RRNA (URACIL(1498)-N(3))-METHYLTRANSFERASE"/>
    <property type="match status" value="1"/>
</dbReference>
<evidence type="ECO:0000256" key="5">
    <source>
        <dbReference type="ARBA" id="ARBA00022490"/>
    </source>
</evidence>
<name>A0A3N0EE53_9ACTN</name>
<feature type="domain" description="Ribosomal RNA small subunit methyltransferase E methyltransferase" evidence="13">
    <location>
        <begin position="76"/>
        <end position="243"/>
    </location>
</feature>
<sequence length="249" mass="25756">MTPPLFLTEPGALDQERVVLSGAEGRHAATVRRLAVGEVVDLADGAGTRARCVVTGVGKDTLSCTVEERTTDPAPKPSITVVQALPKSDRAELAVEVMTEAGVDTIVPWAAERCVTRWKPERAAKALAKWRATAREAGKQARRSWIPEVGDLAATSGVASLVFGAALGIVLHEDAAEPLSTLPLPAGLTEPGSGGIVLVVGPEGGMTGNELRAFDEAGATRALLGPTVLRTSTAGVAALAVVQARCGRW</sequence>
<evidence type="ECO:0000313" key="15">
    <source>
        <dbReference type="EMBL" id="RNL86150.1"/>
    </source>
</evidence>
<keyword evidence="7 12" id="KW-0489">Methyltransferase</keyword>
<keyword evidence="8 12" id="KW-0808">Transferase</keyword>
<evidence type="ECO:0000259" key="13">
    <source>
        <dbReference type="Pfam" id="PF04452"/>
    </source>
</evidence>
<dbReference type="Gene3D" id="3.40.1280.10">
    <property type="match status" value="1"/>
</dbReference>
<dbReference type="RefSeq" id="WP_123200343.1">
    <property type="nucleotide sequence ID" value="NZ_RJMB01000004.1"/>
</dbReference>
<evidence type="ECO:0000256" key="7">
    <source>
        <dbReference type="ARBA" id="ARBA00022603"/>
    </source>
</evidence>
<dbReference type="InterPro" id="IPR029028">
    <property type="entry name" value="Alpha/beta_knot_MTases"/>
</dbReference>
<dbReference type="GO" id="GO:0005737">
    <property type="term" value="C:cytoplasm"/>
    <property type="evidence" value="ECO:0007669"/>
    <property type="project" value="UniProtKB-SubCell"/>
</dbReference>
<dbReference type="Pfam" id="PF04452">
    <property type="entry name" value="Methyltrans_RNA"/>
    <property type="match status" value="1"/>
</dbReference>
<dbReference type="SUPFAM" id="SSF88697">
    <property type="entry name" value="PUA domain-like"/>
    <property type="match status" value="1"/>
</dbReference>
<evidence type="ECO:0000256" key="9">
    <source>
        <dbReference type="ARBA" id="ARBA00022691"/>
    </source>
</evidence>
<comment type="subcellular location">
    <subcellularLocation>
        <location evidence="1 12">Cytoplasm</location>
    </subcellularLocation>
</comment>
<dbReference type="GO" id="GO:0070475">
    <property type="term" value="P:rRNA base methylation"/>
    <property type="evidence" value="ECO:0007669"/>
    <property type="project" value="TreeGrafter"/>
</dbReference>
<feature type="domain" description="Ribosomal RNA small subunit methyltransferase E PUA-like" evidence="14">
    <location>
        <begin position="20"/>
        <end position="66"/>
    </location>
</feature>
<dbReference type="InterPro" id="IPR029026">
    <property type="entry name" value="tRNA_m1G_MTases_N"/>
</dbReference>
<proteinExistence type="inferred from homology"/>
<keyword evidence="6 12" id="KW-0698">rRNA processing</keyword>
<evidence type="ECO:0000256" key="2">
    <source>
        <dbReference type="ARBA" id="ARBA00005528"/>
    </source>
</evidence>
<organism evidence="15 16">
    <name type="scientific">Halostreptopolyspora alba</name>
    <dbReference type="NCBI Taxonomy" id="2487137"/>
    <lineage>
        <taxon>Bacteria</taxon>
        <taxon>Bacillati</taxon>
        <taxon>Actinomycetota</taxon>
        <taxon>Actinomycetes</taxon>
        <taxon>Streptosporangiales</taxon>
        <taxon>Nocardiopsidaceae</taxon>
        <taxon>Halostreptopolyspora</taxon>
    </lineage>
</organism>
<evidence type="ECO:0000256" key="11">
    <source>
        <dbReference type="ARBA" id="ARBA00047944"/>
    </source>
</evidence>
<dbReference type="InterPro" id="IPR015947">
    <property type="entry name" value="PUA-like_sf"/>
</dbReference>
<evidence type="ECO:0000256" key="4">
    <source>
        <dbReference type="ARBA" id="ARBA00013673"/>
    </source>
</evidence>
<evidence type="ECO:0000259" key="14">
    <source>
        <dbReference type="Pfam" id="PF20260"/>
    </source>
</evidence>
<dbReference type="EC" id="2.1.1.193" evidence="3 12"/>
<dbReference type="InterPro" id="IPR046887">
    <property type="entry name" value="RsmE_PUA-like"/>
</dbReference>
<dbReference type="InterPro" id="IPR006700">
    <property type="entry name" value="RsmE"/>
</dbReference>
<dbReference type="CDD" id="cd18084">
    <property type="entry name" value="RsmE-like"/>
    <property type="match status" value="1"/>
</dbReference>
<dbReference type="NCBIfam" id="NF008693">
    <property type="entry name" value="PRK11713.2-3"/>
    <property type="match status" value="1"/>
</dbReference>
<protein>
    <recommendedName>
        <fullName evidence="4 12">Ribosomal RNA small subunit methyltransferase E</fullName>
        <ecNumber evidence="3 12">2.1.1.193</ecNumber>
    </recommendedName>
</protein>
<comment type="caution">
    <text evidence="15">The sequence shown here is derived from an EMBL/GenBank/DDBJ whole genome shotgun (WGS) entry which is preliminary data.</text>
</comment>
<evidence type="ECO:0000256" key="1">
    <source>
        <dbReference type="ARBA" id="ARBA00004496"/>
    </source>
</evidence>
<dbReference type="InterPro" id="IPR046886">
    <property type="entry name" value="RsmE_MTase_dom"/>
</dbReference>
<dbReference type="NCBIfam" id="TIGR00046">
    <property type="entry name" value="RsmE family RNA methyltransferase"/>
    <property type="match status" value="1"/>
</dbReference>
<evidence type="ECO:0000256" key="3">
    <source>
        <dbReference type="ARBA" id="ARBA00012328"/>
    </source>
</evidence>